<dbReference type="SUPFAM" id="SSF54292">
    <property type="entry name" value="2Fe-2S ferredoxin-like"/>
    <property type="match status" value="1"/>
</dbReference>
<dbReference type="InterPro" id="IPR036884">
    <property type="entry name" value="2Fe-2S-bd_dom_sf"/>
</dbReference>
<dbReference type="InterPro" id="IPR002888">
    <property type="entry name" value="2Fe-2S-bd"/>
</dbReference>
<evidence type="ECO:0000256" key="16">
    <source>
        <dbReference type="ARBA" id="ARBA00049017"/>
    </source>
</evidence>
<dbReference type="SUPFAM" id="SSF54665">
    <property type="entry name" value="CO dehydrogenase molybdoprotein N-domain-like"/>
    <property type="match status" value="1"/>
</dbReference>
<dbReference type="SUPFAM" id="SSF56176">
    <property type="entry name" value="FAD-binding/transporter-associated domain-like"/>
    <property type="match status" value="1"/>
</dbReference>
<dbReference type="PROSITE" id="PS00197">
    <property type="entry name" value="2FE2S_FER_1"/>
    <property type="match status" value="1"/>
</dbReference>
<dbReference type="InterPro" id="IPR016169">
    <property type="entry name" value="FAD-bd_PCMH_sub2"/>
</dbReference>
<evidence type="ECO:0000256" key="5">
    <source>
        <dbReference type="ARBA" id="ARBA00022505"/>
    </source>
</evidence>
<dbReference type="InterPro" id="IPR016166">
    <property type="entry name" value="FAD-bd_PCMH"/>
</dbReference>
<dbReference type="GO" id="GO:0004854">
    <property type="term" value="F:xanthine dehydrogenase activity"/>
    <property type="evidence" value="ECO:0007669"/>
    <property type="project" value="UniProtKB-EC"/>
</dbReference>
<dbReference type="Pfam" id="PF00111">
    <property type="entry name" value="Fer2"/>
    <property type="match status" value="1"/>
</dbReference>
<feature type="binding site" evidence="19">
    <location>
        <position position="423"/>
    </location>
    <ligand>
        <name>FAD</name>
        <dbReference type="ChEBI" id="CHEBI:57692"/>
    </ligand>
</feature>
<keyword evidence="24" id="KW-1185">Reference proteome</keyword>
<organism evidence="23 24">
    <name type="scientific">Chlamydomonas incerta</name>
    <dbReference type="NCBI Taxonomy" id="51695"/>
    <lineage>
        <taxon>Eukaryota</taxon>
        <taxon>Viridiplantae</taxon>
        <taxon>Chlorophyta</taxon>
        <taxon>core chlorophytes</taxon>
        <taxon>Chlorophyceae</taxon>
        <taxon>CS clade</taxon>
        <taxon>Chlamydomonadales</taxon>
        <taxon>Chlamydomonadaceae</taxon>
        <taxon>Chlamydomonas</taxon>
    </lineage>
</organism>
<evidence type="ECO:0000256" key="1">
    <source>
        <dbReference type="ARBA" id="ARBA00001974"/>
    </source>
</evidence>
<dbReference type="GO" id="GO:0051537">
    <property type="term" value="F:2 iron, 2 sulfur cluster binding"/>
    <property type="evidence" value="ECO:0007669"/>
    <property type="project" value="UniProtKB-KW"/>
</dbReference>
<feature type="domain" description="2Fe-2S ferredoxin-type" evidence="21">
    <location>
        <begin position="12"/>
        <end position="95"/>
    </location>
</feature>
<dbReference type="EMBL" id="JAEHOC010000018">
    <property type="protein sequence ID" value="KAG2433833.1"/>
    <property type="molecule type" value="Genomic_DNA"/>
</dbReference>
<sequence length="1398" mass="147922">MVSATDGSATSEAICYINGKRYVLPPGRGEVTLLQFLRESGLPGTKLGCGEGGCGACTVMLSSWEDGKVVHRSVNACLCPLYAVEGMQVVTVEGLGNVRDGLHPVQQRLAVMHGSQCGFCTPGFVMSMYSLLRSSTEPPSEDDIEDALGGNLCRCTGYRPILDAFKTFAKVDPAAYTEEAIAASKGLGPDGAAAAASGGAAAGGGAVCPSSGLPCDCKKAAAGEGCGAGNGAAAAGNGNGCGAADCCKKTGGACGGGAKAANGAAAANGGKATCEPIFPPELKKRVPQALAIAGEALTWHRPVSLEALLALKAAHPAAKLVVGNTEVGIEMKFKAARYPVVIAPSHVPEMNAITVTDTAVEIGAACTLTRMMNRFKQLIATLPRHQTSGLQAVVNQLRWFAGNQIRNVSAVGGNIVTGSPISDLNPIWMAAGATFVALGQGTGERAVPASHFFTGYRQVDLQPHEVLYKVVMPLTRPHEYVKEFKQSPRREDDIAIVNAGMRVKLAPGAEEGVWVVEEAAVAYGGVAARAVMAPAVAAALVGKPWDNTTLQSALAAVRQDVVMADNAPGGKVEFRRALAAAFLFKFFVHAALALEADTAAAYKAGIPEDQRSAAKPYERHPARGVQFWADPAAPRTPEEVSVVGQPHHHMAAELQTTGEATYTDDIKLTADGLVGALVTSVKPHARITRLDASAALQVPGVVGFYSAGDVPGSNMIGPVWTDEEVFATTEVTCVGQVIGIVVADTEAAARAGARAVEVGYEDLPAIMSIEEAIEAGSFWDDYKGKLECGDVDSAWASCDHVVTGTYKVGGQEHFYLEPNNCCVIPHENDEFTLFSSTQAPAKHQKYVAHVLGVPAHKVVSKTKRLGGGFGGKETRGIFLHCAAAVPAYHLRRPVRVCLDRDEDMQMTGQRHAFLATYKVGFTKEGKVLAAELDLYNNAGNSHDLSHSIMDRALLHSDCCYKVPHMRVRGHMAKTHQASNTAFRGFGGPQGLMFAEMWIEQIAKTVGKPDHEIRTLNMYNEGDVTHFGQVMEHCRARACWDTVLASSGYGERATAVADFNASHRWRKRGLAATPTKFGISFTTKFLNQAGALVHVYLDGTVLVTHGGVEMGQGLHTKMAQVAAQALNVPLSKVFISETSTDKVPNASPTAASASSDMYGAAVLDACSQIAGRLAPYRTPGRTWKEVVNGAYLDRVDLSAHGFYITPDITGFGGTRPFNYFCFGAAVSEVELDVLTGDMQILRSDLVMDVGNPINPAIDIGQVEGGFVQGMGWLVLEELMWGDKQHPWVRPGHLFTKGPGTYKIPSVNDIPVDFHVALLADAPNVRAVHSSKAVGEPPFHLGASVFFALKEAVYAARAAAGRPGYFVLDAPATPERLRLLCADELVAPYADPDIRPKISC</sequence>
<evidence type="ECO:0000256" key="13">
    <source>
        <dbReference type="ARBA" id="ARBA00023027"/>
    </source>
</evidence>
<dbReference type="FunFam" id="3.10.20.30:FF:000012">
    <property type="entry name" value="Xanthine dehydrogenase/oxidase"/>
    <property type="match status" value="1"/>
</dbReference>
<dbReference type="SMART" id="SM01092">
    <property type="entry name" value="CO_deh_flav_C"/>
    <property type="match status" value="1"/>
</dbReference>
<comment type="caution">
    <text evidence="23">The sequence shown here is derived from an EMBL/GenBank/DDBJ whole genome shotgun (WGS) entry which is preliminary data.</text>
</comment>
<dbReference type="InterPro" id="IPR012675">
    <property type="entry name" value="Beta-grasp_dom_sf"/>
</dbReference>
<evidence type="ECO:0000256" key="7">
    <source>
        <dbReference type="ARBA" id="ARBA00022714"/>
    </source>
</evidence>
<comment type="cofactor">
    <cofactor evidence="15">
        <name>[2Fe-2S] cluster</name>
        <dbReference type="ChEBI" id="CHEBI:190135"/>
    </cofactor>
</comment>
<name>A0A835T105_CHLIN</name>
<dbReference type="InterPro" id="IPR036318">
    <property type="entry name" value="FAD-bd_PCMH-like_sf"/>
</dbReference>
<feature type="binding site" evidence="19">
    <location>
        <position position="985"/>
    </location>
    <ligand>
        <name>substrate</name>
    </ligand>
</feature>
<dbReference type="GO" id="GO:0005777">
    <property type="term" value="C:peroxisome"/>
    <property type="evidence" value="ECO:0007669"/>
    <property type="project" value="UniProtKB-SubCell"/>
</dbReference>
<evidence type="ECO:0000256" key="11">
    <source>
        <dbReference type="ARBA" id="ARBA00023004"/>
    </source>
</evidence>
<evidence type="ECO:0000256" key="8">
    <source>
        <dbReference type="ARBA" id="ARBA00022723"/>
    </source>
</evidence>
<feature type="binding site" evidence="19">
    <location>
        <position position="1081"/>
    </location>
    <ligand>
        <name>substrate</name>
    </ligand>
</feature>
<keyword evidence="12 20" id="KW-0411">Iron-sulfur</keyword>
<dbReference type="Pfam" id="PF20256">
    <property type="entry name" value="MoCoBD_2"/>
    <property type="match status" value="1"/>
</dbReference>
<dbReference type="Proteomes" id="UP000650467">
    <property type="component" value="Unassembled WGS sequence"/>
</dbReference>
<comment type="cofactor">
    <cofactor evidence="20">
        <name>[2Fe-2S] cluster</name>
        <dbReference type="ChEBI" id="CHEBI:190135"/>
    </cofactor>
    <text evidence="20">Binds 2 [2Fe-2S] clusters.</text>
</comment>
<keyword evidence="10" id="KW-0560">Oxidoreductase</keyword>
<evidence type="ECO:0000256" key="10">
    <source>
        <dbReference type="ARBA" id="ARBA00023002"/>
    </source>
</evidence>
<feature type="binding site" evidence="20">
    <location>
        <position position="49"/>
    </location>
    <ligand>
        <name>[2Fe-2S] cluster</name>
        <dbReference type="ChEBI" id="CHEBI:190135"/>
        <label>1</label>
    </ligand>
</feature>
<dbReference type="EC" id="1.17.1.4" evidence="4"/>
<keyword evidence="9 19" id="KW-0274">FAD</keyword>
<dbReference type="InterPro" id="IPR046867">
    <property type="entry name" value="AldOxase/xan_DH_MoCoBD2"/>
</dbReference>
<dbReference type="PIRSF" id="PIRSF000127">
    <property type="entry name" value="Xanthine_DH"/>
    <property type="match status" value="1"/>
</dbReference>
<dbReference type="InterPro" id="IPR036683">
    <property type="entry name" value="CO_DH_flav_C_dom_sf"/>
</dbReference>
<dbReference type="InterPro" id="IPR005107">
    <property type="entry name" value="CO_DH_flav_C"/>
</dbReference>
<comment type="catalytic activity">
    <reaction evidence="17">
        <text>hypoxanthine + NAD(+) + H2O = xanthine + NADH + H(+)</text>
        <dbReference type="Rhea" id="RHEA:24670"/>
        <dbReference type="ChEBI" id="CHEBI:15377"/>
        <dbReference type="ChEBI" id="CHEBI:15378"/>
        <dbReference type="ChEBI" id="CHEBI:17368"/>
        <dbReference type="ChEBI" id="CHEBI:17712"/>
        <dbReference type="ChEBI" id="CHEBI:57540"/>
        <dbReference type="ChEBI" id="CHEBI:57945"/>
        <dbReference type="EC" id="1.17.1.4"/>
    </reaction>
</comment>
<dbReference type="PANTHER" id="PTHR45444">
    <property type="entry name" value="XANTHINE DEHYDROGENASE"/>
    <property type="match status" value="1"/>
</dbReference>
<keyword evidence="6" id="KW-0285">Flavoprotein</keyword>
<feature type="binding site" evidence="20">
    <location>
        <position position="155"/>
    </location>
    <ligand>
        <name>[2Fe-2S] cluster</name>
        <dbReference type="ChEBI" id="CHEBI:190135"/>
        <label>2</label>
    </ligand>
</feature>
<reference evidence="23" key="1">
    <citation type="journal article" date="2020" name="bioRxiv">
        <title>Comparative genomics of Chlamydomonas.</title>
        <authorList>
            <person name="Craig R.J."/>
            <person name="Hasan A.R."/>
            <person name="Ness R.W."/>
            <person name="Keightley P.D."/>
        </authorList>
    </citation>
    <scope>NUCLEOTIDE SEQUENCE</scope>
    <source>
        <strain evidence="23">SAG 7.73</strain>
    </source>
</reference>
<evidence type="ECO:0000256" key="12">
    <source>
        <dbReference type="ARBA" id="ARBA00023014"/>
    </source>
</evidence>
<evidence type="ECO:0000256" key="4">
    <source>
        <dbReference type="ARBA" id="ARBA00013123"/>
    </source>
</evidence>
<dbReference type="PROSITE" id="PS51085">
    <property type="entry name" value="2FE2S_FER_2"/>
    <property type="match status" value="1"/>
</dbReference>
<comment type="cofactor">
    <cofactor evidence="1 19">
        <name>FAD</name>
        <dbReference type="ChEBI" id="CHEBI:57692"/>
    </cofactor>
</comment>
<dbReference type="InterPro" id="IPR006058">
    <property type="entry name" value="2Fe2S_fd_BS"/>
</dbReference>
<feature type="binding site" evidence="20">
    <location>
        <position position="117"/>
    </location>
    <ligand>
        <name>[2Fe-2S] cluster</name>
        <dbReference type="ChEBI" id="CHEBI:190135"/>
        <label>2</label>
    </ligand>
</feature>
<dbReference type="Gene3D" id="3.10.20.30">
    <property type="match status" value="1"/>
</dbReference>
<feature type="binding site" evidence="20">
    <location>
        <position position="153"/>
    </location>
    <ligand>
        <name>[2Fe-2S] cluster</name>
        <dbReference type="ChEBI" id="CHEBI:190135"/>
        <label>2</label>
    </ligand>
</feature>
<dbReference type="PROSITE" id="PS51387">
    <property type="entry name" value="FAD_PCMH"/>
    <property type="match status" value="1"/>
</dbReference>
<dbReference type="PANTHER" id="PTHR45444:SF3">
    <property type="entry name" value="XANTHINE DEHYDROGENASE"/>
    <property type="match status" value="1"/>
</dbReference>
<dbReference type="InterPro" id="IPR001041">
    <property type="entry name" value="2Fe-2S_ferredoxin-type"/>
</dbReference>
<dbReference type="Gene3D" id="3.30.365.10">
    <property type="entry name" value="Aldehyde oxidase/xanthine dehydrogenase, molybdopterin binding domain"/>
    <property type="match status" value="4"/>
</dbReference>
<evidence type="ECO:0000259" key="21">
    <source>
        <dbReference type="PROSITE" id="PS51085"/>
    </source>
</evidence>
<evidence type="ECO:0000256" key="3">
    <source>
        <dbReference type="ARBA" id="ARBA00006849"/>
    </source>
</evidence>
<evidence type="ECO:0000256" key="6">
    <source>
        <dbReference type="ARBA" id="ARBA00022630"/>
    </source>
</evidence>
<evidence type="ECO:0000256" key="15">
    <source>
        <dbReference type="ARBA" id="ARBA00034078"/>
    </source>
</evidence>
<feature type="binding site" evidence="19">
    <location>
        <position position="400"/>
    </location>
    <ligand>
        <name>FAD</name>
        <dbReference type="ChEBI" id="CHEBI:57692"/>
    </ligand>
</feature>
<dbReference type="FunFam" id="3.30.365.10:FF:000003">
    <property type="entry name" value="Aldehyde oxidase 1"/>
    <property type="match status" value="1"/>
</dbReference>
<evidence type="ECO:0000256" key="9">
    <source>
        <dbReference type="ARBA" id="ARBA00022827"/>
    </source>
</evidence>
<evidence type="ECO:0000256" key="19">
    <source>
        <dbReference type="PIRSR" id="PIRSR000127-2"/>
    </source>
</evidence>
<feature type="binding site" evidence="19">
    <location>
        <position position="873"/>
    </location>
    <ligand>
        <name>substrate</name>
    </ligand>
</feature>
<dbReference type="Gene3D" id="3.30.43.10">
    <property type="entry name" value="Uridine Diphospho-n-acetylenolpyruvylglucosamine Reductase, domain 2"/>
    <property type="match status" value="1"/>
</dbReference>
<dbReference type="FunFam" id="3.30.365.10:FF:000004">
    <property type="entry name" value="Xanthine dehydrogenase oxidase"/>
    <property type="match status" value="1"/>
</dbReference>
<dbReference type="InterPro" id="IPR036856">
    <property type="entry name" value="Ald_Oxase/Xan_DH_a/b_sf"/>
</dbReference>
<proteinExistence type="inferred from homology"/>
<dbReference type="InterPro" id="IPR000674">
    <property type="entry name" value="Ald_Oxase/Xan_DH_a/b"/>
</dbReference>
<dbReference type="InterPro" id="IPR008274">
    <property type="entry name" value="AldOxase/xan_DH_MoCoBD1"/>
</dbReference>
<dbReference type="Pfam" id="PF03450">
    <property type="entry name" value="CO_deh_flav_C"/>
    <property type="match status" value="1"/>
</dbReference>
<dbReference type="FunFam" id="3.30.365.10:FF:000002">
    <property type="entry name" value="Xanthine dehydrogenase oxidase"/>
    <property type="match status" value="1"/>
</dbReference>
<accession>A0A835T105</accession>
<dbReference type="Gene3D" id="3.30.465.10">
    <property type="match status" value="1"/>
</dbReference>
<dbReference type="InterPro" id="IPR016167">
    <property type="entry name" value="FAD-bd_PCMH_sub1"/>
</dbReference>
<feature type="binding site" evidence="20">
    <location>
        <position position="983"/>
    </location>
    <ligand>
        <name>Mo-molybdopterin</name>
        <dbReference type="ChEBI" id="CHEBI:71302"/>
    </ligand>
    <ligandPart>
        <name>Mo</name>
        <dbReference type="ChEBI" id="CHEBI:28685"/>
    </ligandPart>
</feature>
<feature type="binding site" evidence="19">
    <location>
        <position position="485"/>
    </location>
    <ligand>
        <name>FAD</name>
        <dbReference type="ChEBI" id="CHEBI:57692"/>
    </ligand>
</feature>
<feature type="binding site" evidence="20">
    <location>
        <position position="120"/>
    </location>
    <ligand>
        <name>[2Fe-2S] cluster</name>
        <dbReference type="ChEBI" id="CHEBI:190135"/>
        <label>2</label>
    </ligand>
</feature>
<dbReference type="OrthoDB" id="8300278at2759"/>
<keyword evidence="8 20" id="KW-0479">Metal-binding</keyword>
<dbReference type="Pfam" id="PF01315">
    <property type="entry name" value="Ald_Xan_dh_C"/>
    <property type="match status" value="1"/>
</dbReference>
<keyword evidence="7 20" id="KW-0001">2Fe-2S</keyword>
<feature type="binding site" evidence="19">
    <location>
        <position position="951"/>
    </location>
    <ligand>
        <name>substrate</name>
    </ligand>
</feature>
<feature type="binding site" evidence="20">
    <location>
        <position position="77"/>
    </location>
    <ligand>
        <name>[2Fe-2S] cluster</name>
        <dbReference type="ChEBI" id="CHEBI:190135"/>
        <label>1</label>
    </ligand>
</feature>
<dbReference type="SUPFAM" id="SSF56003">
    <property type="entry name" value="Molybdenum cofactor-binding domain"/>
    <property type="match status" value="1"/>
</dbReference>
<comment type="subcellular location">
    <subcellularLocation>
        <location evidence="2">Peroxisome</location>
    </subcellularLocation>
</comment>
<comment type="similarity">
    <text evidence="3">Belongs to the xanthine dehydrogenase family.</text>
</comment>
<evidence type="ECO:0000256" key="17">
    <source>
        <dbReference type="ARBA" id="ARBA00049517"/>
    </source>
</evidence>
<feature type="binding site" evidence="20">
    <location>
        <position position="57"/>
    </location>
    <ligand>
        <name>[2Fe-2S] cluster</name>
        <dbReference type="ChEBI" id="CHEBI:190135"/>
        <label>1</label>
    </ligand>
</feature>
<keyword evidence="11 20" id="KW-0408">Iron</keyword>
<dbReference type="FunFam" id="3.30.43.10:FF:000001">
    <property type="entry name" value="Xanthine dehydrogenase/oxidase"/>
    <property type="match status" value="1"/>
</dbReference>
<evidence type="ECO:0000313" key="23">
    <source>
        <dbReference type="EMBL" id="KAG2433833.1"/>
    </source>
</evidence>
<dbReference type="GO" id="GO:0071949">
    <property type="term" value="F:FAD binding"/>
    <property type="evidence" value="ECO:0007669"/>
    <property type="project" value="InterPro"/>
</dbReference>
<keyword evidence="13" id="KW-0520">NAD</keyword>
<dbReference type="InterPro" id="IPR037165">
    <property type="entry name" value="AldOxase/xan_DH_Mopterin-bd_sf"/>
</dbReference>
<dbReference type="Gene3D" id="3.30.390.50">
    <property type="entry name" value="CO dehydrogenase flavoprotein, C-terminal domain"/>
    <property type="match status" value="1"/>
</dbReference>
<dbReference type="Pfam" id="PF00941">
    <property type="entry name" value="FAD_binding_5"/>
    <property type="match status" value="1"/>
</dbReference>
<feature type="binding site" evidence="19">
    <location>
        <begin position="320"/>
        <end position="327"/>
    </location>
    <ligand>
        <name>FAD</name>
        <dbReference type="ChEBI" id="CHEBI:57692"/>
    </ligand>
</feature>
<feature type="domain" description="FAD-binding PCMH-type" evidence="22">
    <location>
        <begin position="292"/>
        <end position="477"/>
    </location>
</feature>
<dbReference type="SUPFAM" id="SSF47741">
    <property type="entry name" value="CO dehydrogenase ISP C-domain like"/>
    <property type="match status" value="1"/>
</dbReference>
<dbReference type="GO" id="GO:0005506">
    <property type="term" value="F:iron ion binding"/>
    <property type="evidence" value="ECO:0007669"/>
    <property type="project" value="InterPro"/>
</dbReference>
<comment type="cofactor">
    <cofactor evidence="20">
        <name>Mo-molybdopterin</name>
        <dbReference type="ChEBI" id="CHEBI:71302"/>
    </cofactor>
    <text evidence="20">Binds 1 Mo-molybdopterin (Mo-MPT) cofactor per subunit.</text>
</comment>
<dbReference type="InterPro" id="IPR036010">
    <property type="entry name" value="2Fe-2S_ferredoxin-like_sf"/>
</dbReference>
<evidence type="ECO:0000256" key="20">
    <source>
        <dbReference type="PIRSR" id="PIRSR000127-3"/>
    </source>
</evidence>
<dbReference type="Pfam" id="PF01799">
    <property type="entry name" value="Fer2_2"/>
    <property type="match status" value="1"/>
</dbReference>
<dbReference type="Pfam" id="PF02738">
    <property type="entry name" value="MoCoBD_1"/>
    <property type="match status" value="1"/>
</dbReference>
<feature type="active site" description="Proton acceptor" evidence="18">
    <location>
        <position position="1334"/>
    </location>
</feature>
<dbReference type="SUPFAM" id="SSF55447">
    <property type="entry name" value="CO dehydrogenase flavoprotein C-terminal domain-like"/>
    <property type="match status" value="1"/>
</dbReference>
<evidence type="ECO:0000256" key="18">
    <source>
        <dbReference type="PIRSR" id="PIRSR000127-1"/>
    </source>
</evidence>
<feature type="binding site" evidence="19">
    <location>
        <position position="467"/>
    </location>
    <ligand>
        <name>FAD</name>
        <dbReference type="ChEBI" id="CHEBI:57692"/>
    </ligand>
</feature>
<dbReference type="FunFam" id="3.90.1170.50:FF:000001">
    <property type="entry name" value="Aldehyde oxidase 1"/>
    <property type="match status" value="1"/>
</dbReference>
<keyword evidence="14" id="KW-0576">Peroxisome</keyword>
<comment type="catalytic activity">
    <reaction evidence="16">
        <text>xanthine + NAD(+) + H2O = urate + NADH + H(+)</text>
        <dbReference type="Rhea" id="RHEA:16669"/>
        <dbReference type="ChEBI" id="CHEBI:15377"/>
        <dbReference type="ChEBI" id="CHEBI:15378"/>
        <dbReference type="ChEBI" id="CHEBI:17712"/>
        <dbReference type="ChEBI" id="CHEBI:17775"/>
        <dbReference type="ChEBI" id="CHEBI:57540"/>
        <dbReference type="ChEBI" id="CHEBI:57945"/>
        <dbReference type="EC" id="1.17.1.4"/>
    </reaction>
</comment>
<dbReference type="NCBIfam" id="TIGR02963">
    <property type="entry name" value="xanthine_xdhA"/>
    <property type="match status" value="1"/>
</dbReference>
<dbReference type="FunFam" id="3.30.365.10:FF:000001">
    <property type="entry name" value="Xanthine dehydrogenase oxidase"/>
    <property type="match status" value="1"/>
</dbReference>
<feature type="binding site" evidence="20">
    <location>
        <position position="838"/>
    </location>
    <ligand>
        <name>Mo-molybdopterin</name>
        <dbReference type="ChEBI" id="CHEBI:71302"/>
    </ligand>
    <ligandPart>
        <name>Mo</name>
        <dbReference type="ChEBI" id="CHEBI:28685"/>
    </ligandPart>
</feature>
<feature type="binding site" evidence="20">
    <location>
        <position position="54"/>
    </location>
    <ligand>
        <name>[2Fe-2S] cluster</name>
        <dbReference type="ChEBI" id="CHEBI:190135"/>
        <label>1</label>
    </ligand>
</feature>
<gene>
    <name evidence="23" type="ORF">HXX76_008189</name>
</gene>
<evidence type="ECO:0000313" key="24">
    <source>
        <dbReference type="Proteomes" id="UP000650467"/>
    </source>
</evidence>
<dbReference type="InterPro" id="IPR014307">
    <property type="entry name" value="Xanthine_DH_ssu"/>
</dbReference>
<keyword evidence="5 20" id="KW-0500">Molybdenum</keyword>
<dbReference type="Gene3D" id="1.10.150.120">
    <property type="entry name" value="[2Fe-2S]-binding domain"/>
    <property type="match status" value="1"/>
</dbReference>
<protein>
    <recommendedName>
        <fullName evidence="4">xanthine dehydrogenase</fullName>
        <ecNumber evidence="4">1.17.1.4</ecNumber>
    </recommendedName>
</protein>
<evidence type="ECO:0000256" key="2">
    <source>
        <dbReference type="ARBA" id="ARBA00004275"/>
    </source>
</evidence>
<feature type="binding site" evidence="20">
    <location>
        <position position="869"/>
    </location>
    <ligand>
        <name>Mo-molybdopterin</name>
        <dbReference type="ChEBI" id="CHEBI:71302"/>
    </ligand>
    <ligandPart>
        <name>Mo</name>
        <dbReference type="ChEBI" id="CHEBI:28685"/>
    </ligandPart>
</feature>
<dbReference type="SMART" id="SM01008">
    <property type="entry name" value="Ald_Xan_dh_C"/>
    <property type="match status" value="1"/>
</dbReference>
<feature type="binding site" evidence="20">
    <location>
        <position position="1150"/>
    </location>
    <ligand>
        <name>Mo-molybdopterin</name>
        <dbReference type="ChEBI" id="CHEBI:71302"/>
    </ligand>
    <ligandPart>
        <name>Mo</name>
        <dbReference type="ChEBI" id="CHEBI:28685"/>
    </ligandPart>
</feature>
<dbReference type="Gene3D" id="3.90.1170.50">
    <property type="entry name" value="Aldehyde oxidase/xanthine dehydrogenase, a/b hammerhead"/>
    <property type="match status" value="1"/>
</dbReference>
<evidence type="ECO:0000256" key="14">
    <source>
        <dbReference type="ARBA" id="ARBA00023140"/>
    </source>
</evidence>
<dbReference type="InterPro" id="IPR016208">
    <property type="entry name" value="Ald_Oxase/xanthine_DH-like"/>
</dbReference>
<dbReference type="FunFam" id="3.30.465.10:FF:000004">
    <property type="entry name" value="Xanthine dehydrogenase/oxidase"/>
    <property type="match status" value="1"/>
</dbReference>
<evidence type="ECO:0000259" key="22">
    <source>
        <dbReference type="PROSITE" id="PS51387"/>
    </source>
</evidence>
<dbReference type="InterPro" id="IPR002346">
    <property type="entry name" value="Mopterin_DH_FAD-bd"/>
</dbReference>